<name>A0A0X8AT98_ECOLX</name>
<proteinExistence type="predicted"/>
<dbReference type="EMBL" id="KT988018">
    <property type="protein sequence ID" value="ALU65211.1"/>
    <property type="molecule type" value="Genomic_DNA"/>
</dbReference>
<evidence type="ECO:0000313" key="1">
    <source>
        <dbReference type="EMBL" id="ALU65211.1"/>
    </source>
</evidence>
<keyword evidence="1" id="KW-0614">Plasmid</keyword>
<sequence length="166" mass="17430">MPRPKLKSDDEVLEAATVVLKRCGPIEFTLSGSSKGGGALRASVNPALHQPRYAAGEDDGARRRAGAALPECDTDRRRAARALGIFAGARSEHETLRNDFSGELSHLLVRAPGAGATHACDPAEPRGGGGDPQADCPQVLLRQLSCSCTRSSLARRCSGPSIRMVS</sequence>
<reference evidence="1" key="1">
    <citation type="journal article" date="2016" name="Int. J. Antimicrob. Agents">
        <title>Detection of translocatable units in a blaCTX-M-15 extended-spectrum beta-lactamase-producing ST131 Escherichia coli isolate using a hybrid sequencing approach.</title>
        <authorList>
            <person name="Ghosh H."/>
            <person name="Doijad S."/>
            <person name="Bunk B."/>
            <person name="Falgenhauer L."/>
            <person name="Yao Y."/>
            <person name="Sproeer C."/>
            <person name="Gentil K."/>
            <person name="Schmiedel J."/>
            <person name="Imirzalioglu C."/>
            <person name="Overmann J."/>
            <person name="Chakraborty T."/>
        </authorList>
    </citation>
    <scope>NUCLEOTIDE SEQUENCE</scope>
    <source>
        <strain evidence="1">V282</strain>
        <plasmid evidence="1">pEcoV282</plasmid>
    </source>
</reference>
<organism evidence="1">
    <name type="scientific">Escherichia coli</name>
    <dbReference type="NCBI Taxonomy" id="562"/>
    <lineage>
        <taxon>Bacteria</taxon>
        <taxon>Pseudomonadati</taxon>
        <taxon>Pseudomonadota</taxon>
        <taxon>Gammaproteobacteria</taxon>
        <taxon>Enterobacterales</taxon>
        <taxon>Enterobacteriaceae</taxon>
        <taxon>Escherichia</taxon>
    </lineage>
</organism>
<geneLocation type="plasmid" evidence="1">
    <name>pEcoV282</name>
</geneLocation>
<protein>
    <submittedName>
        <fullName evidence="1">Uncharacterized protein</fullName>
    </submittedName>
</protein>
<dbReference type="AlphaFoldDB" id="A0A0X8AT98"/>
<dbReference type="Gene3D" id="1.10.357.10">
    <property type="entry name" value="Tetracycline Repressor, domain 2"/>
    <property type="match status" value="1"/>
</dbReference>
<accession>A0A0X8AT98</accession>